<dbReference type="EMBL" id="GL376635">
    <property type="status" value="NOT_ANNOTATED_CDS"/>
    <property type="molecule type" value="Genomic_DNA"/>
</dbReference>
<dbReference type="Proteomes" id="UP000019132">
    <property type="component" value="Unassembled WGS sequence"/>
</dbReference>
<dbReference type="AlphaFoldDB" id="K3WP43"/>
<keyword evidence="3" id="KW-1185">Reference proteome</keyword>
<proteinExistence type="predicted"/>
<reference evidence="2" key="3">
    <citation type="submission" date="2015-02" db="UniProtKB">
        <authorList>
            <consortium name="EnsemblProtists"/>
        </authorList>
    </citation>
    <scope>IDENTIFICATION</scope>
    <source>
        <strain evidence="2">DAOM BR144</strain>
    </source>
</reference>
<dbReference type="EnsemblProtists" id="PYU1_T006735">
    <property type="protein sequence ID" value="PYU1_T006735"/>
    <property type="gene ID" value="PYU1_G006722"/>
</dbReference>
<feature type="compositionally biased region" description="Polar residues" evidence="1">
    <location>
        <begin position="354"/>
        <end position="367"/>
    </location>
</feature>
<evidence type="ECO:0000313" key="2">
    <source>
        <dbReference type="EnsemblProtists" id="PYU1_T006735"/>
    </source>
</evidence>
<sequence length="419" mass="46648">MAPPPTADNEGAKVAPSPSPPRRKRKYRKALHAIRKARLDVLKTRVLSASSASSGSHNASPASHDASTAERALANQVLRRALQSRQREFARAQAQITEYALFVRAVGLSLNVNVQLNETNFRNGCGVYQDIRAGSPIERVIRLPEDEQQRMAILMKLQPTMLKEGAAFLQERIPRIDRSRAMHEDFGCEAANGDYLFASIATLPCDCGTEFTTTTDSRRSLPSARDVFDALLAHFSVLEIKISENLGHVTIREDDDRSREENAGILQNRLVSTSPNGVRMESNTVFFSSFEPGEGSGEDGRGYGLVVCNHIDDDARYPYQPSHRVRRDLSSVIEVAIHPKATRSRKISKRSKSTPGTRTSQHQADANDSSEDVVVVTRWVLNCLHAPAFPLPPGRRRELRETTEQWVHSLSTVLQDLQY</sequence>
<reference evidence="3" key="1">
    <citation type="journal article" date="2010" name="Genome Biol.">
        <title>Genome sequence of the necrotrophic plant pathogen Pythium ultimum reveals original pathogenicity mechanisms and effector repertoire.</title>
        <authorList>
            <person name="Levesque C.A."/>
            <person name="Brouwer H."/>
            <person name="Cano L."/>
            <person name="Hamilton J.P."/>
            <person name="Holt C."/>
            <person name="Huitema E."/>
            <person name="Raffaele S."/>
            <person name="Robideau G.P."/>
            <person name="Thines M."/>
            <person name="Win J."/>
            <person name="Zerillo M.M."/>
            <person name="Beakes G.W."/>
            <person name="Boore J.L."/>
            <person name="Busam D."/>
            <person name="Dumas B."/>
            <person name="Ferriera S."/>
            <person name="Fuerstenberg S.I."/>
            <person name="Gachon C.M."/>
            <person name="Gaulin E."/>
            <person name="Govers F."/>
            <person name="Grenville-Briggs L."/>
            <person name="Horner N."/>
            <person name="Hostetler J."/>
            <person name="Jiang R.H."/>
            <person name="Johnson J."/>
            <person name="Krajaejun T."/>
            <person name="Lin H."/>
            <person name="Meijer H.J."/>
            <person name="Moore B."/>
            <person name="Morris P."/>
            <person name="Phuntmart V."/>
            <person name="Puiu D."/>
            <person name="Shetty J."/>
            <person name="Stajich J.E."/>
            <person name="Tripathy S."/>
            <person name="Wawra S."/>
            <person name="van West P."/>
            <person name="Whitty B.R."/>
            <person name="Coutinho P.M."/>
            <person name="Henrissat B."/>
            <person name="Martin F."/>
            <person name="Thomas P.D."/>
            <person name="Tyler B.M."/>
            <person name="De Vries R.P."/>
            <person name="Kamoun S."/>
            <person name="Yandell M."/>
            <person name="Tisserat N."/>
            <person name="Buell C.R."/>
        </authorList>
    </citation>
    <scope>NUCLEOTIDE SEQUENCE</scope>
    <source>
        <strain evidence="3">DAOM:BR144</strain>
    </source>
</reference>
<accession>K3WP43</accession>
<dbReference type="eggNOG" id="ENOG502RRA2">
    <property type="taxonomic scope" value="Eukaryota"/>
</dbReference>
<evidence type="ECO:0000256" key="1">
    <source>
        <dbReference type="SAM" id="MobiDB-lite"/>
    </source>
</evidence>
<feature type="compositionally biased region" description="Low complexity" evidence="1">
    <location>
        <begin position="50"/>
        <end position="63"/>
    </location>
</feature>
<dbReference type="VEuPathDB" id="FungiDB:PYU1_G006722"/>
<protein>
    <submittedName>
        <fullName evidence="2">Uncharacterized protein</fullName>
    </submittedName>
</protein>
<feature type="region of interest" description="Disordered" evidence="1">
    <location>
        <begin position="50"/>
        <end position="69"/>
    </location>
</feature>
<feature type="compositionally biased region" description="Basic residues" evidence="1">
    <location>
        <begin position="341"/>
        <end position="352"/>
    </location>
</feature>
<reference evidence="3" key="2">
    <citation type="submission" date="2010-04" db="EMBL/GenBank/DDBJ databases">
        <authorList>
            <person name="Buell R."/>
            <person name="Hamilton J."/>
            <person name="Hostetler J."/>
        </authorList>
    </citation>
    <scope>NUCLEOTIDE SEQUENCE [LARGE SCALE GENOMIC DNA]</scope>
    <source>
        <strain evidence="3">DAOM:BR144</strain>
    </source>
</reference>
<evidence type="ECO:0000313" key="3">
    <source>
        <dbReference type="Proteomes" id="UP000019132"/>
    </source>
</evidence>
<name>K3WP43_GLOUD</name>
<dbReference type="HOGENOM" id="CLU_036567_0_3_1"/>
<feature type="region of interest" description="Disordered" evidence="1">
    <location>
        <begin position="341"/>
        <end position="369"/>
    </location>
</feature>
<organism evidence="2 3">
    <name type="scientific">Globisporangium ultimum (strain ATCC 200006 / CBS 805.95 / DAOM BR144)</name>
    <name type="common">Pythium ultimum</name>
    <dbReference type="NCBI Taxonomy" id="431595"/>
    <lineage>
        <taxon>Eukaryota</taxon>
        <taxon>Sar</taxon>
        <taxon>Stramenopiles</taxon>
        <taxon>Oomycota</taxon>
        <taxon>Peronosporomycetes</taxon>
        <taxon>Pythiales</taxon>
        <taxon>Pythiaceae</taxon>
        <taxon>Globisporangium</taxon>
    </lineage>
</organism>
<dbReference type="InParanoid" id="K3WP43"/>
<feature type="region of interest" description="Disordered" evidence="1">
    <location>
        <begin position="1"/>
        <end position="26"/>
    </location>
</feature>